<dbReference type="Gene3D" id="3.40.630.90">
    <property type="match status" value="1"/>
</dbReference>
<dbReference type="SMR" id="A0A7I8XNS1"/>
<sequence length="285" mass="32429">MVNFELVINPGKEYFDELIAMTAKTEGWAVTGNEYTEFYHGFEDGLINMYMYREIESKKMISAVITATYQSTNSAVKDLIAVGYYYVMPEYRGRKFGLELFKKAMEPAENKNATLIGDTSNLPKSLKGITVKDVNEVDVFKILEFDRIIVPNHDRSKYVEQCLYRSERQVVKVALDSQNNVVGYARLSGLLNNKAGSIGPFYSDSNKIAEVLLARLLDDSSIYEAWETLNPRIISSNGRALELFRKASNDKIKLECSMHSQFTKELLPVPEEKVYGFFECGLSYI</sequence>
<keyword evidence="2" id="KW-1185">Reference proteome</keyword>
<dbReference type="InterPro" id="IPR016181">
    <property type="entry name" value="Acyl_CoA_acyltransferase"/>
</dbReference>
<dbReference type="Proteomes" id="UP000582659">
    <property type="component" value="Unassembled WGS sequence"/>
</dbReference>
<dbReference type="PANTHER" id="PTHR47408">
    <property type="entry name" value="PROTEIN CBG01304-RELATED"/>
    <property type="match status" value="1"/>
</dbReference>
<evidence type="ECO:0000313" key="2">
    <source>
        <dbReference type="Proteomes" id="UP000659654"/>
    </source>
</evidence>
<reference evidence="1" key="1">
    <citation type="submission" date="2020-09" db="EMBL/GenBank/DDBJ databases">
        <authorList>
            <person name="Kikuchi T."/>
        </authorList>
    </citation>
    <scope>NUCLEOTIDE SEQUENCE</scope>
    <source>
        <strain evidence="1">Ka4C1</strain>
    </source>
</reference>
<name>A0A7I8XNS1_BURXY</name>
<gene>
    <name evidence="1" type="ORF">BXYJ_LOCUS2461</name>
</gene>
<dbReference type="Proteomes" id="UP000659654">
    <property type="component" value="Unassembled WGS sequence"/>
</dbReference>
<dbReference type="EMBL" id="CAJFCV020000001">
    <property type="protein sequence ID" value="CAG9088448.1"/>
    <property type="molecule type" value="Genomic_DNA"/>
</dbReference>
<evidence type="ECO:0000313" key="1">
    <source>
        <dbReference type="EMBL" id="CAD5211503.1"/>
    </source>
</evidence>
<dbReference type="EMBL" id="CAJFDI010000001">
    <property type="protein sequence ID" value="CAD5211503.1"/>
    <property type="molecule type" value="Genomic_DNA"/>
</dbReference>
<dbReference type="AlphaFoldDB" id="A0A7I8XNS1"/>
<accession>A0A7I8XNS1</accession>
<protein>
    <submittedName>
        <fullName evidence="1">(pine wood nematode) hypothetical protein</fullName>
    </submittedName>
</protein>
<comment type="caution">
    <text evidence="1">The sequence shown here is derived from an EMBL/GenBank/DDBJ whole genome shotgun (WGS) entry which is preliminary data.</text>
</comment>
<proteinExistence type="predicted"/>
<dbReference type="OrthoDB" id="6418983at2759"/>
<dbReference type="CDD" id="cd04301">
    <property type="entry name" value="NAT_SF"/>
    <property type="match status" value="1"/>
</dbReference>
<organism evidence="1 2">
    <name type="scientific">Bursaphelenchus xylophilus</name>
    <name type="common">Pinewood nematode worm</name>
    <name type="synonym">Aphelenchoides xylophilus</name>
    <dbReference type="NCBI Taxonomy" id="6326"/>
    <lineage>
        <taxon>Eukaryota</taxon>
        <taxon>Metazoa</taxon>
        <taxon>Ecdysozoa</taxon>
        <taxon>Nematoda</taxon>
        <taxon>Chromadorea</taxon>
        <taxon>Rhabditida</taxon>
        <taxon>Tylenchina</taxon>
        <taxon>Tylenchomorpha</taxon>
        <taxon>Aphelenchoidea</taxon>
        <taxon>Aphelenchoididae</taxon>
        <taxon>Bursaphelenchus</taxon>
    </lineage>
</organism>
<dbReference type="SUPFAM" id="SSF55729">
    <property type="entry name" value="Acyl-CoA N-acyltransferases (Nat)"/>
    <property type="match status" value="1"/>
</dbReference>